<dbReference type="InterPro" id="IPR001885">
    <property type="entry name" value="LipOase_mml"/>
</dbReference>
<comment type="cofactor">
    <cofactor evidence="10">
        <name>Fe cation</name>
        <dbReference type="ChEBI" id="CHEBI:24875"/>
    </cofactor>
    <text evidence="10">Binds 1 Fe cation per subunit.</text>
</comment>
<keyword evidence="11" id="KW-0106">Calcium</keyword>
<keyword evidence="6 14" id="KW-0560">Oxidoreductase</keyword>
<dbReference type="InterPro" id="IPR001024">
    <property type="entry name" value="PLAT/LH2_dom"/>
</dbReference>
<dbReference type="GO" id="GO:0005737">
    <property type="term" value="C:cytoplasm"/>
    <property type="evidence" value="ECO:0007669"/>
    <property type="project" value="UniProtKB-SubCell"/>
</dbReference>
<feature type="binding site" evidence="10">
    <location>
        <position position="603"/>
    </location>
    <ligand>
        <name>Fe cation</name>
        <dbReference type="ChEBI" id="CHEBI:24875"/>
        <note>catalytic</note>
    </ligand>
</feature>
<accession>A0A9L0JLD7</accession>
<name>A0A9L0JLD7_EQUAS</name>
<feature type="binding site" evidence="10">
    <location>
        <position position="480"/>
    </location>
    <ligand>
        <name>Fe cation</name>
        <dbReference type="ChEBI" id="CHEBI:24875"/>
        <note>catalytic</note>
    </ligand>
</feature>
<evidence type="ECO:0000256" key="5">
    <source>
        <dbReference type="ARBA" id="ARBA00022964"/>
    </source>
</evidence>
<dbReference type="FunFam" id="2.60.60.20:FF:000002">
    <property type="entry name" value="Arachidonate 5-lipoxygenase a"/>
    <property type="match status" value="1"/>
</dbReference>
<dbReference type="GO" id="GO:0019369">
    <property type="term" value="P:arachidonate metabolic process"/>
    <property type="evidence" value="ECO:0007669"/>
    <property type="project" value="UniProtKB-ARBA"/>
</dbReference>
<dbReference type="Pfam" id="PF01477">
    <property type="entry name" value="PLAT"/>
    <property type="match status" value="1"/>
</dbReference>
<dbReference type="PANTHER" id="PTHR11771">
    <property type="entry name" value="LIPOXYGENASE"/>
    <property type="match status" value="1"/>
</dbReference>
<feature type="binding site" evidence="10">
    <location>
        <position position="374"/>
    </location>
    <ligand>
        <name>Fe cation</name>
        <dbReference type="ChEBI" id="CHEBI:24875"/>
        <note>catalytic</note>
    </ligand>
</feature>
<dbReference type="SMART" id="SM00308">
    <property type="entry name" value="LH2"/>
    <property type="match status" value="1"/>
</dbReference>
<feature type="binding site" evidence="11">
    <location>
        <position position="87"/>
    </location>
    <ligand>
        <name>Ca(2+)</name>
        <dbReference type="ChEBI" id="CHEBI:29108"/>
        <label>1</label>
    </ligand>
</feature>
<keyword evidence="18" id="KW-1185">Reference proteome</keyword>
<keyword evidence="3" id="KW-0963">Cytoplasm</keyword>
<gene>
    <name evidence="17" type="primary">ALOX15B</name>
</gene>
<reference evidence="17" key="3">
    <citation type="submission" date="2025-09" db="UniProtKB">
        <authorList>
            <consortium name="Ensembl"/>
        </authorList>
    </citation>
    <scope>IDENTIFICATION</scope>
</reference>
<reference evidence="17 18" key="1">
    <citation type="journal article" date="2020" name="Nat. Commun.">
        <title>Donkey genomes provide new insights into domestication and selection for coat color.</title>
        <authorList>
            <person name="Wang"/>
            <person name="C."/>
            <person name="Li"/>
            <person name="H."/>
            <person name="Guo"/>
            <person name="Y."/>
            <person name="Huang"/>
            <person name="J."/>
            <person name="Sun"/>
            <person name="Y."/>
            <person name="Min"/>
            <person name="J."/>
            <person name="Wang"/>
            <person name="J."/>
            <person name="Fang"/>
            <person name="X."/>
            <person name="Zhao"/>
            <person name="Z."/>
            <person name="Wang"/>
            <person name="S."/>
            <person name="Zhang"/>
            <person name="Y."/>
            <person name="Liu"/>
            <person name="Q."/>
            <person name="Jiang"/>
            <person name="Q."/>
            <person name="Wang"/>
            <person name="X."/>
            <person name="Guo"/>
            <person name="Y."/>
            <person name="Yang"/>
            <person name="C."/>
            <person name="Wang"/>
            <person name="Y."/>
            <person name="Tian"/>
            <person name="F."/>
            <person name="Zhuang"/>
            <person name="G."/>
            <person name="Fan"/>
            <person name="Y."/>
            <person name="Gao"/>
            <person name="Q."/>
            <person name="Li"/>
            <person name="Y."/>
            <person name="Ju"/>
            <person name="Z."/>
            <person name="Li"/>
            <person name="J."/>
            <person name="Li"/>
            <person name="R."/>
            <person name="Hou"/>
            <person name="M."/>
            <person name="Yang"/>
            <person name="G."/>
            <person name="Liu"/>
            <person name="G."/>
            <person name="Liu"/>
            <person name="W."/>
            <person name="Guo"/>
            <person name="J."/>
            <person name="Pan"/>
            <person name="S."/>
            <person name="Fan"/>
            <person name="G."/>
            <person name="Zhang"/>
            <person name="W."/>
            <person name="Zhang"/>
            <person name="R."/>
            <person name="Yu"/>
            <person name="J."/>
            <person name="Zhang"/>
            <person name="X."/>
            <person name="Yin"/>
            <person name="Q."/>
            <person name="Ji"/>
            <person name="C."/>
            <person name="Jin"/>
            <person name="Y."/>
            <person name="Yue"/>
            <person name="G."/>
            <person name="Liu"/>
            <person name="M."/>
            <person name="Xu"/>
            <person name="J."/>
            <person name="Liu"/>
            <person name="S."/>
            <person name="Jordana"/>
            <person name="J."/>
            <person name="Noce"/>
            <person name="A."/>
            <person name="Amills"/>
            <person name="M."/>
            <person name="Wu"/>
            <person name="D.D."/>
            <person name="Li"/>
            <person name="S."/>
            <person name="Zhou"/>
            <person name="X. and Zhong"/>
            <person name="J."/>
        </authorList>
    </citation>
    <scope>NUCLEOTIDE SEQUENCE [LARGE SCALE GENOMIC DNA]</scope>
</reference>
<feature type="site" description="Essential for stabilizing binding to COTL1" evidence="12">
    <location>
        <position position="110"/>
    </location>
</feature>
<comment type="subcellular location">
    <subcellularLocation>
        <location evidence="1">Cytoplasm</location>
    </subcellularLocation>
</comment>
<dbReference type="AlphaFoldDB" id="A0A9L0JLD7"/>
<dbReference type="SUPFAM" id="SSF48484">
    <property type="entry name" value="Lipoxigenase"/>
    <property type="match status" value="1"/>
</dbReference>
<evidence type="ECO:0000313" key="17">
    <source>
        <dbReference type="Ensembl" id="ENSEASP00005054034.1"/>
    </source>
</evidence>
<dbReference type="PROSITE" id="PS50095">
    <property type="entry name" value="PLAT"/>
    <property type="match status" value="1"/>
</dbReference>
<evidence type="ECO:0000256" key="2">
    <source>
        <dbReference type="ARBA" id="ARBA00009419"/>
    </source>
</evidence>
<keyword evidence="4 10" id="KW-0479">Metal-binding</keyword>
<feature type="binding site" evidence="10">
    <location>
        <position position="379"/>
    </location>
    <ligand>
        <name>Fe cation</name>
        <dbReference type="ChEBI" id="CHEBI:24875"/>
        <note>catalytic</note>
    </ligand>
</feature>
<dbReference type="PRINTS" id="PR00087">
    <property type="entry name" value="LIPOXYGENASE"/>
</dbReference>
<evidence type="ECO:0000256" key="12">
    <source>
        <dbReference type="PIRSR" id="PIRSR601885-3"/>
    </source>
</evidence>
<keyword evidence="5 14" id="KW-0223">Dioxygenase</keyword>
<proteinExistence type="inferred from homology"/>
<dbReference type="PROSITE" id="PS00711">
    <property type="entry name" value="LIPOXYGENASE_1"/>
    <property type="match status" value="1"/>
</dbReference>
<dbReference type="Gene3D" id="1.20.245.10">
    <property type="entry name" value="Lipoxygenase-1, Domain 5"/>
    <property type="match status" value="3"/>
</dbReference>
<dbReference type="Pfam" id="PF00305">
    <property type="entry name" value="Lipoxygenase"/>
    <property type="match status" value="2"/>
</dbReference>
<evidence type="ECO:0000259" key="15">
    <source>
        <dbReference type="PROSITE" id="PS50095"/>
    </source>
</evidence>
<evidence type="ECO:0000256" key="1">
    <source>
        <dbReference type="ARBA" id="ARBA00004496"/>
    </source>
</evidence>
<evidence type="ECO:0000256" key="14">
    <source>
        <dbReference type="RuleBase" id="RU003974"/>
    </source>
</evidence>
<dbReference type="Gene3D" id="3.10.450.60">
    <property type="match status" value="1"/>
</dbReference>
<dbReference type="PRINTS" id="PR00467">
    <property type="entry name" value="MAMLPOXGNASE"/>
</dbReference>
<dbReference type="FunFam" id="3.10.450.60:FF:000001">
    <property type="entry name" value="arachidonate 12-lipoxygenase, 12R-type"/>
    <property type="match status" value="1"/>
</dbReference>
<dbReference type="InterPro" id="IPR036226">
    <property type="entry name" value="LipOase_C_sf"/>
</dbReference>
<feature type="binding site" evidence="11">
    <location>
        <position position="39"/>
    </location>
    <ligand>
        <name>Ca(2+)</name>
        <dbReference type="ChEBI" id="CHEBI:29108"/>
        <label>2</label>
    </ligand>
</feature>
<feature type="domain" description="PLAT" evidence="15">
    <location>
        <begin position="2"/>
        <end position="125"/>
    </location>
</feature>
<dbReference type="InterPro" id="IPR000907">
    <property type="entry name" value="LipOase"/>
</dbReference>
<comment type="pathway">
    <text evidence="9">Lipid metabolism; hydroperoxy eicosatetraenoic acid biosynthesis.</text>
</comment>
<organism evidence="17 18">
    <name type="scientific">Equus asinus</name>
    <name type="common">Donkey</name>
    <name type="synonym">Equus africanus asinus</name>
    <dbReference type="NCBI Taxonomy" id="9793"/>
    <lineage>
        <taxon>Eukaryota</taxon>
        <taxon>Metazoa</taxon>
        <taxon>Chordata</taxon>
        <taxon>Craniata</taxon>
        <taxon>Vertebrata</taxon>
        <taxon>Euteleostomi</taxon>
        <taxon>Mammalia</taxon>
        <taxon>Eutheria</taxon>
        <taxon>Laurasiatheria</taxon>
        <taxon>Perissodactyla</taxon>
        <taxon>Equidae</taxon>
        <taxon>Equus</taxon>
    </lineage>
</organism>
<dbReference type="GO" id="GO:0005506">
    <property type="term" value="F:iron ion binding"/>
    <property type="evidence" value="ECO:0007669"/>
    <property type="project" value="InterPro"/>
</dbReference>
<dbReference type="InterPro" id="IPR020833">
    <property type="entry name" value="LipOase_Fe_BS"/>
</dbReference>
<dbReference type="InterPro" id="IPR036392">
    <property type="entry name" value="PLAT/LH2_dom_sf"/>
</dbReference>
<evidence type="ECO:0000313" key="18">
    <source>
        <dbReference type="Proteomes" id="UP000694387"/>
    </source>
</evidence>
<dbReference type="Proteomes" id="UP000694387">
    <property type="component" value="Chromosome 13"/>
</dbReference>
<evidence type="ECO:0000256" key="3">
    <source>
        <dbReference type="ARBA" id="ARBA00022490"/>
    </source>
</evidence>
<dbReference type="GeneTree" id="ENSGT00940000161510"/>
<dbReference type="GO" id="GO:0004052">
    <property type="term" value="F:arachidonate 12(S)-lipoxygenase activity"/>
    <property type="evidence" value="ECO:0007669"/>
    <property type="project" value="UniProtKB-ARBA"/>
</dbReference>
<sequence length="603" mass="67577">MAKYRVRVSTGEAFGAGTWDKMSITIVGTQGETPRLPLDHLGKEFTVGAEEDFEVKSPQDVGPVLLLRVHKAPPALLLLLGPLAPDAWFCRSFQLTPPRGSPLRFPAYQWLEGAGSLVLREGAAKVSWADHHPKLQQQRREELQARQEMYRWKTYQPGWPHCLDMETVKDLDLNTKYSVVKSTNLYLRAQSAFAELKIKGLLDRKGSWRSLSEMEMVLNFQKTPATEYVFEHWQEDAFFASQFLNGLNPVLIHRCRRLPENFPVTDAMVAPVLGPGTSLQAELERGSLFLVDHGILSGVRTNVINGRPQFSAAPMTLLYQCPGHGPLLPLAIQLSQTPGPNSPIFLPSDDKWDWLLAKTWVRNADFSVHEALTHLLQTHLLSEVFVLATLRQLPRCHPLFKSTGLGLRGFSELIQRSMEQLNYSVLCLPEDIRARGVEDIPGYYYRDDGMQIWGLPSSLETREALVQYVTMVIFNCSAKHSAVGSGQFDYCAWMPNLPPSMQLPPPTSKGQASLEGFIATLPPVNASCDVIIALWLLSKEPGDQRPLGTYPEEHFTEEASRQSIAAFQSHLAQISQDIRVRNQGLVLPYTYLDPPLIESSISI</sequence>
<dbReference type="Ensembl" id="ENSEAST00005079071.1">
    <property type="protein sequence ID" value="ENSEASP00005054034.1"/>
    <property type="gene ID" value="ENSEASG00005019446.2"/>
</dbReference>
<feature type="binding site" evidence="11">
    <location>
        <position position="17"/>
    </location>
    <ligand>
        <name>Ca(2+)</name>
        <dbReference type="ChEBI" id="CHEBI:29108"/>
        <label>1</label>
    </ligand>
</feature>
<evidence type="ECO:0000256" key="11">
    <source>
        <dbReference type="PIRSR" id="PIRSR601885-2"/>
    </source>
</evidence>
<dbReference type="Gene3D" id="2.60.60.20">
    <property type="entry name" value="PLAT/LH2 domain"/>
    <property type="match status" value="1"/>
</dbReference>
<dbReference type="PROSITE" id="PS51393">
    <property type="entry name" value="LIPOXYGENASE_3"/>
    <property type="match status" value="1"/>
</dbReference>
<protein>
    <submittedName>
        <fullName evidence="17">Arachidonate 15-lipoxygenase type B</fullName>
    </submittedName>
</protein>
<evidence type="ECO:0000256" key="8">
    <source>
        <dbReference type="ARBA" id="ARBA00023098"/>
    </source>
</evidence>
<evidence type="ECO:0000256" key="10">
    <source>
        <dbReference type="PIRSR" id="PIRSR601885-1"/>
    </source>
</evidence>
<feature type="domain" description="Lipoxygenase" evidence="16">
    <location>
        <begin position="125"/>
        <end position="603"/>
    </location>
</feature>
<evidence type="ECO:0000256" key="7">
    <source>
        <dbReference type="ARBA" id="ARBA00023004"/>
    </source>
</evidence>
<feature type="binding site" evidence="11">
    <location>
        <position position="86"/>
    </location>
    <ligand>
        <name>Ca(2+)</name>
        <dbReference type="ChEBI" id="CHEBI:29108"/>
        <label>1</label>
    </ligand>
</feature>
<evidence type="ECO:0000259" key="16">
    <source>
        <dbReference type="PROSITE" id="PS51393"/>
    </source>
</evidence>
<evidence type="ECO:0000256" key="4">
    <source>
        <dbReference type="ARBA" id="ARBA00022723"/>
    </source>
</evidence>
<dbReference type="InterPro" id="IPR042062">
    <property type="entry name" value="PLAT_LOX_verte"/>
</dbReference>
<dbReference type="GO" id="GO:0034440">
    <property type="term" value="P:lipid oxidation"/>
    <property type="evidence" value="ECO:0007669"/>
    <property type="project" value="InterPro"/>
</dbReference>
<evidence type="ECO:0000256" key="6">
    <source>
        <dbReference type="ARBA" id="ARBA00023002"/>
    </source>
</evidence>
<dbReference type="CDD" id="cd01753">
    <property type="entry name" value="PLAT_LOX"/>
    <property type="match status" value="1"/>
</dbReference>
<comment type="similarity">
    <text evidence="2 14">Belongs to the lipoxygenase family.</text>
</comment>
<feature type="binding site" evidence="11">
    <location>
        <position position="15"/>
    </location>
    <ligand>
        <name>Ca(2+)</name>
        <dbReference type="ChEBI" id="CHEBI:29108"/>
        <label>1</label>
    </ligand>
</feature>
<dbReference type="SUPFAM" id="SSF49723">
    <property type="entry name" value="Lipase/lipooxygenase domain (PLAT/LH2 domain)"/>
    <property type="match status" value="1"/>
</dbReference>
<comment type="caution">
    <text evidence="13">Lacks conserved residue(s) required for the propagation of feature annotation.</text>
</comment>
<dbReference type="InterPro" id="IPR013819">
    <property type="entry name" value="LipOase_C"/>
</dbReference>
<evidence type="ECO:0000256" key="13">
    <source>
        <dbReference type="PROSITE-ProRule" id="PRU00152"/>
    </source>
</evidence>
<keyword evidence="8" id="KW-0443">Lipid metabolism</keyword>
<reference evidence="17" key="2">
    <citation type="submission" date="2025-08" db="UniProtKB">
        <authorList>
            <consortium name="Ensembl"/>
        </authorList>
    </citation>
    <scope>IDENTIFICATION</scope>
</reference>
<keyword evidence="7 10" id="KW-0408">Iron</keyword>
<evidence type="ECO:0000256" key="9">
    <source>
        <dbReference type="ARBA" id="ARBA00037897"/>
    </source>
</evidence>